<feature type="signal peptide" evidence="1">
    <location>
        <begin position="1"/>
        <end position="27"/>
    </location>
</feature>
<keyword evidence="1" id="KW-0732">Signal</keyword>
<name>A0A1H7SFJ9_9GAMM</name>
<feature type="chain" id="PRO_5010292950" description="Alginate export domain-containing protein" evidence="1">
    <location>
        <begin position="28"/>
        <end position="427"/>
    </location>
</feature>
<sequence length="427" mass="48815">MPLTILLPSRRHALVCLLFALASALHANEWRHELSLEHSQFAQPGVDGQRSGHTSAAWQGEWWLPLDDANSLTVTPFVRADAQDSRRSHVDLREASWLHIGDGFELRSGIRQVFWGVTEGTHLVDIINQTDLVERLDGEAKLGQPMINLAFERDSQQWDFFVLPGFRERTFTGEDGRLRTPLVVSKDARYESSQGQQHVDFAARWQFNGEQLRLGLSGFHGTSREPELRAELDLSRLRYQGLQPVGLQAGYTPELTPYYRQITQWGLDAQYTAGDWLWKLEAISQHGGENCHQAFDAGFEYTQVGALEGPEDFGWLIEYLHDSRDQRATTPFEHDWLLGWRLSLNDPASTQLLASVIVDAEHNEQLLSLEGQRRLSDSLLLELELRAFFSPKAPQEPWAFLSQPDSQHKLRSLADDDYLRLTLRYFL</sequence>
<keyword evidence="3" id="KW-1185">Reference proteome</keyword>
<organism evidence="2 3">
    <name type="scientific">Atopomonas hussainii</name>
    <dbReference type="NCBI Taxonomy" id="1429083"/>
    <lineage>
        <taxon>Bacteria</taxon>
        <taxon>Pseudomonadati</taxon>
        <taxon>Pseudomonadota</taxon>
        <taxon>Gammaproteobacteria</taxon>
        <taxon>Pseudomonadales</taxon>
        <taxon>Pseudomonadaceae</taxon>
        <taxon>Atopomonas</taxon>
    </lineage>
</organism>
<evidence type="ECO:0000313" key="3">
    <source>
        <dbReference type="Proteomes" id="UP000185766"/>
    </source>
</evidence>
<dbReference type="AlphaFoldDB" id="A0A1H7SFJ9"/>
<evidence type="ECO:0008006" key="4">
    <source>
        <dbReference type="Google" id="ProtNLM"/>
    </source>
</evidence>
<dbReference type="EMBL" id="FOAS01000018">
    <property type="protein sequence ID" value="SEL70267.1"/>
    <property type="molecule type" value="Genomic_DNA"/>
</dbReference>
<evidence type="ECO:0000313" key="2">
    <source>
        <dbReference type="EMBL" id="SEL70267.1"/>
    </source>
</evidence>
<proteinExistence type="predicted"/>
<dbReference type="STRING" id="1429083.GCA_001885685_00130"/>
<evidence type="ECO:0000256" key="1">
    <source>
        <dbReference type="SAM" id="SignalP"/>
    </source>
</evidence>
<protein>
    <recommendedName>
        <fullName evidence="4">Alginate export domain-containing protein</fullName>
    </recommendedName>
</protein>
<dbReference type="RefSeq" id="WP_074870354.1">
    <property type="nucleotide sequence ID" value="NZ_FOAS01000018.1"/>
</dbReference>
<reference evidence="2 3" key="1">
    <citation type="submission" date="2016-10" db="EMBL/GenBank/DDBJ databases">
        <authorList>
            <person name="de Groot N.N."/>
        </authorList>
    </citation>
    <scope>NUCLEOTIDE SEQUENCE [LARGE SCALE GENOMIC DNA]</scope>
    <source>
        <strain evidence="2 3">JCM 19513</strain>
    </source>
</reference>
<dbReference type="Proteomes" id="UP000185766">
    <property type="component" value="Unassembled WGS sequence"/>
</dbReference>
<gene>
    <name evidence="2" type="ORF">SAMN05216214_11836</name>
</gene>
<accession>A0A1H7SFJ9</accession>